<dbReference type="GO" id="GO:0051015">
    <property type="term" value="F:actin filament binding"/>
    <property type="evidence" value="ECO:0007669"/>
    <property type="project" value="TreeGrafter"/>
</dbReference>
<feature type="compositionally biased region" description="Pro residues" evidence="6">
    <location>
        <begin position="850"/>
        <end position="860"/>
    </location>
</feature>
<dbReference type="GO" id="GO:0030479">
    <property type="term" value="C:actin cortical patch"/>
    <property type="evidence" value="ECO:0007669"/>
    <property type="project" value="TreeGrafter"/>
</dbReference>
<dbReference type="FunFam" id="1.20.1410.10:FF:000004">
    <property type="entry name" value="Cytoskeleton assembly control protein Sla2"/>
    <property type="match status" value="1"/>
</dbReference>
<evidence type="ECO:0000313" key="9">
    <source>
        <dbReference type="EMBL" id="KAF1913772.1"/>
    </source>
</evidence>
<feature type="region of interest" description="Disordered" evidence="6">
    <location>
        <begin position="830"/>
        <end position="870"/>
    </location>
</feature>
<dbReference type="GO" id="GO:0030136">
    <property type="term" value="C:clathrin-coated vesicle"/>
    <property type="evidence" value="ECO:0007669"/>
    <property type="project" value="TreeGrafter"/>
</dbReference>
<feature type="compositionally biased region" description="Basic and acidic residues" evidence="6">
    <location>
        <begin position="150"/>
        <end position="159"/>
    </location>
</feature>
<evidence type="ECO:0000256" key="5">
    <source>
        <dbReference type="SAM" id="Coils"/>
    </source>
</evidence>
<feature type="compositionally biased region" description="Basic and acidic residues" evidence="6">
    <location>
        <begin position="169"/>
        <end position="178"/>
    </location>
</feature>
<feature type="coiled-coil region" evidence="5">
    <location>
        <begin position="1574"/>
        <end position="1610"/>
    </location>
</feature>
<dbReference type="GO" id="GO:0035615">
    <property type="term" value="F:clathrin adaptor activity"/>
    <property type="evidence" value="ECO:0007669"/>
    <property type="project" value="TreeGrafter"/>
</dbReference>
<keyword evidence="10" id="KW-1185">Reference proteome</keyword>
<evidence type="ECO:0000256" key="6">
    <source>
        <dbReference type="SAM" id="MobiDB-lite"/>
    </source>
</evidence>
<evidence type="ECO:0000256" key="2">
    <source>
        <dbReference type="ARBA" id="ARBA00010135"/>
    </source>
</evidence>
<protein>
    <submittedName>
        <fullName evidence="9">ANTH domain-containing protein</fullName>
    </submittedName>
</protein>
<feature type="domain" description="I/LWEQ" evidence="8">
    <location>
        <begin position="1372"/>
        <end position="1615"/>
    </location>
</feature>
<dbReference type="InterPro" id="IPR008942">
    <property type="entry name" value="ENTH_VHS"/>
</dbReference>
<evidence type="ECO:0000256" key="1">
    <source>
        <dbReference type="ARBA" id="ARBA00004496"/>
    </source>
</evidence>
<feature type="domain" description="ENTH" evidence="7">
    <location>
        <begin position="570"/>
        <end position="701"/>
    </location>
</feature>
<dbReference type="GO" id="GO:0007015">
    <property type="term" value="P:actin filament organization"/>
    <property type="evidence" value="ECO:0007669"/>
    <property type="project" value="TreeGrafter"/>
</dbReference>
<keyword evidence="4" id="KW-0009">Actin-binding</keyword>
<dbReference type="PANTHER" id="PTHR10407">
    <property type="entry name" value="HUNTINGTIN INTERACTING PROTEIN 1"/>
    <property type="match status" value="1"/>
</dbReference>
<organism evidence="9 10">
    <name type="scientific">Ampelomyces quisqualis</name>
    <name type="common">Powdery mildew agent</name>
    <dbReference type="NCBI Taxonomy" id="50730"/>
    <lineage>
        <taxon>Eukaryota</taxon>
        <taxon>Fungi</taxon>
        <taxon>Dikarya</taxon>
        <taxon>Ascomycota</taxon>
        <taxon>Pezizomycotina</taxon>
        <taxon>Dothideomycetes</taxon>
        <taxon>Pleosporomycetidae</taxon>
        <taxon>Pleosporales</taxon>
        <taxon>Pleosporineae</taxon>
        <taxon>Phaeosphaeriaceae</taxon>
        <taxon>Ampelomyces</taxon>
    </lineage>
</organism>
<dbReference type="SUPFAM" id="SSF109885">
    <property type="entry name" value="I/LWEQ domain"/>
    <property type="match status" value="1"/>
</dbReference>
<name>A0A6A5QEL8_AMPQU</name>
<dbReference type="InterPro" id="IPR021715">
    <property type="entry name" value="Slu7_dom"/>
</dbReference>
<sequence length="1615" mass="182102">MPPSQPKKPDISAAAKERNEYIPSFISKKPFYAIDETGEENDYLEHQRLQKQEQDSKWYDRGKKIGPAATKYRKGACENCGAMTHKKKDCLSRPRKAGAKFTGKNIEADEAIEDVQLGFDAKRDRWNGYDASHFEEVIEEYNALEEIRKKAKQADKGEDKSDDEDEGDKYDAETDMGRKQATSTRNLRLREDTAKYLLNLELDSAKYDPKTRSMVDSGVTSDNAAKLVAEEGFMKASGDAAEFERAQRYAWETQERGDKNKLHLQANPTSGEVMRKKELKEAEEQKASKAKALAEKYGTQEKFTDDTLRKTAVTESEKYVEYDEQGRIKGAPKVKAKSKYPEDTLLNNHTCVWGSWWTNFQWGFACCHSTVKNSYCTGEAGKEAFELADRMRTGADLDEAPKAIAWQEDEALQQHVPKAADRGEKAAQDAATRKRTLEQMAGGIAEEETEGYRKKRTDPMAAFLSTGSQSEAVQRSFYNDTFSHIFGHRMRCPHDAVLMHACRVQLRQASSIRMVALFPEPSPLACHGQLSRGAIAHAAAYALFQRPRQAPAGGMTTAAATVTMSSRNVDMGKQESELAINIRKATSIDEVSPKRKHVRACIVYTWDHKNSQSFWQGMKVQPILADEVQTFKALITVHKVLQEGHPIALKEAQSNTSWLESLSRGAGGAGDGIRGYAPLISEYIYYLLAKLAFHRQHPEFNGTFEYEEYISLKSINDPNEGYETISDLMTLQDQIDAFQKLIFSHFRSGANNECRIAALVPLVQESYGIYKFITSMLRAMHTTLGDDEALSPLRGRYDAQHYRLVKFYYECSNLRYLTSLITVPKLPQEPPNLLSEDESAPALPARPRNEAPPEPAPAPRAPSVDPEPINEFWKNDQRRQQEQFDAEQQRLQQQWEDAQRQQQQAQLQAQREFEEQQRLQAEQARLAQEQLMRDQYQQQTQGRLAELERENLNARAQYERDQLMLQQYDQRMKALEGELAQMSQNYQQQIGSKDDQIRALQEQLNTWRSKYESLAKLYSQLRQEHLQLLQKFKAVQLKANSAQEAIDGRDRLQRELKTKNLELADMIRERDRAMMEKDRSTGGARDELEKVKRELRAALERADNSERGKGSELSAMLSRHNREIADLEEALRSKTRALEDYQMNHREGDSDLERQLRDKEEELEIFRAGMDQTLLELNDLKLNANANDNVLDGHLDTLIQDSLQKINDIIDSVLQAGVQRVDDALYELDSPMQAGNQNATGAFVLSQIEKASTCAMEFSTAFNNFVADGPNAKHAEVINAVNNFSGSIGDVLVNTKGLTRFASDDNKADQLINGARASATSTIRFFRNVQSVRMYDLDAEQKINVVINNSTEVVRNLQSLSKLADAFAPKSKITSASGDLGDLVDNELTKAANAIEAAAERLAKLKNKPRDRYSTYELKIHDSILEAAIAVTNAIARLIKAATDSQQEIVREGRGSMSKTQFYKKHNRWTEGLISAAKAVATSTNMLIETADGVISGRASPEQLIVASNDVAASTAQLVAASRVKASFMSKTQDNLESASKTVTAACRSLVRQVQEIIAQKNRDSGDAVDYSKLSDHDFKIQQMEQQVKILQLENQLSSARGQLGEMRKLSYLEE</sequence>
<dbReference type="Pfam" id="PF01608">
    <property type="entry name" value="I_LWEQ"/>
    <property type="match status" value="1"/>
</dbReference>
<dbReference type="Pfam" id="PF07651">
    <property type="entry name" value="ANTH"/>
    <property type="match status" value="1"/>
</dbReference>
<evidence type="ECO:0000256" key="4">
    <source>
        <dbReference type="ARBA" id="ARBA00023203"/>
    </source>
</evidence>
<dbReference type="GO" id="GO:0048268">
    <property type="term" value="P:clathrin coat assembly"/>
    <property type="evidence" value="ECO:0007669"/>
    <property type="project" value="TreeGrafter"/>
</dbReference>
<dbReference type="FunFam" id="1.25.40.90:FF:000021">
    <property type="entry name" value="Cytoskeleton assembly control protein Sla2"/>
    <property type="match status" value="1"/>
</dbReference>
<proteinExistence type="inferred from homology"/>
<keyword evidence="5" id="KW-0175">Coiled coil</keyword>
<dbReference type="OrthoDB" id="10262320at2759"/>
<evidence type="ECO:0000259" key="8">
    <source>
        <dbReference type="PROSITE" id="PS50945"/>
    </source>
</evidence>
<dbReference type="PANTHER" id="PTHR10407:SF15">
    <property type="entry name" value="HUNTINGTIN INTERACTING PROTEIN 1"/>
    <property type="match status" value="1"/>
</dbReference>
<evidence type="ECO:0000256" key="3">
    <source>
        <dbReference type="ARBA" id="ARBA00022490"/>
    </source>
</evidence>
<dbReference type="GO" id="GO:0080025">
    <property type="term" value="F:phosphatidylinositol-3,5-bisphosphate binding"/>
    <property type="evidence" value="ECO:0007669"/>
    <property type="project" value="TreeGrafter"/>
</dbReference>
<dbReference type="EMBL" id="ML979138">
    <property type="protein sequence ID" value="KAF1913772.1"/>
    <property type="molecule type" value="Genomic_DNA"/>
</dbReference>
<dbReference type="SUPFAM" id="SSF48464">
    <property type="entry name" value="ENTH/VHS domain"/>
    <property type="match status" value="1"/>
</dbReference>
<dbReference type="CDD" id="cd17007">
    <property type="entry name" value="ANTH_N_Sla2p"/>
    <property type="match status" value="1"/>
</dbReference>
<comment type="similarity">
    <text evidence="2">Belongs to the SLA2 family.</text>
</comment>
<keyword evidence="3" id="KW-0963">Cytoplasm</keyword>
<dbReference type="InterPro" id="IPR002558">
    <property type="entry name" value="ILWEQ_dom"/>
</dbReference>
<comment type="subcellular location">
    <subcellularLocation>
        <location evidence="1">Cytoplasm</location>
    </subcellularLocation>
</comment>
<dbReference type="GO" id="GO:0032051">
    <property type="term" value="F:clathrin light chain binding"/>
    <property type="evidence" value="ECO:0007669"/>
    <property type="project" value="TreeGrafter"/>
</dbReference>
<dbReference type="PROSITE" id="PS50942">
    <property type="entry name" value="ENTH"/>
    <property type="match status" value="1"/>
</dbReference>
<dbReference type="Gene3D" id="1.25.40.90">
    <property type="match status" value="1"/>
</dbReference>
<dbReference type="PROSITE" id="PS50945">
    <property type="entry name" value="I_LWEQ"/>
    <property type="match status" value="1"/>
</dbReference>
<dbReference type="Gene3D" id="1.20.1410.10">
    <property type="entry name" value="I/LWEQ domain"/>
    <property type="match status" value="1"/>
</dbReference>
<dbReference type="Pfam" id="PF11708">
    <property type="entry name" value="Slu7"/>
    <property type="match status" value="1"/>
</dbReference>
<dbReference type="InterPro" id="IPR030224">
    <property type="entry name" value="Sla2_fam"/>
</dbReference>
<evidence type="ECO:0000313" key="10">
    <source>
        <dbReference type="Proteomes" id="UP000800096"/>
    </source>
</evidence>
<feature type="region of interest" description="Disordered" evidence="6">
    <location>
        <begin position="150"/>
        <end position="188"/>
    </location>
</feature>
<dbReference type="GO" id="GO:0043325">
    <property type="term" value="F:phosphatidylinositol-3,4-bisphosphate binding"/>
    <property type="evidence" value="ECO:0007669"/>
    <property type="project" value="TreeGrafter"/>
</dbReference>
<feature type="region of interest" description="Disordered" evidence="6">
    <location>
        <begin position="878"/>
        <end position="897"/>
    </location>
</feature>
<dbReference type="Proteomes" id="UP000800096">
    <property type="component" value="Unassembled WGS sequence"/>
</dbReference>
<accession>A0A6A5QEL8</accession>
<evidence type="ECO:0000259" key="7">
    <source>
        <dbReference type="PROSITE" id="PS50942"/>
    </source>
</evidence>
<dbReference type="InterPro" id="IPR011417">
    <property type="entry name" value="ANTH_dom"/>
</dbReference>
<dbReference type="InterPro" id="IPR035964">
    <property type="entry name" value="I/LWEQ_dom_sf"/>
</dbReference>
<dbReference type="GO" id="GO:0006897">
    <property type="term" value="P:endocytosis"/>
    <property type="evidence" value="ECO:0007669"/>
    <property type="project" value="InterPro"/>
</dbReference>
<dbReference type="InterPro" id="IPR013809">
    <property type="entry name" value="ENTH"/>
</dbReference>
<gene>
    <name evidence="9" type="ORF">BDU57DRAFT_502573</name>
</gene>
<reference evidence="9" key="1">
    <citation type="journal article" date="2020" name="Stud. Mycol.">
        <title>101 Dothideomycetes genomes: a test case for predicting lifestyles and emergence of pathogens.</title>
        <authorList>
            <person name="Haridas S."/>
            <person name="Albert R."/>
            <person name="Binder M."/>
            <person name="Bloem J."/>
            <person name="Labutti K."/>
            <person name="Salamov A."/>
            <person name="Andreopoulos B."/>
            <person name="Baker S."/>
            <person name="Barry K."/>
            <person name="Bills G."/>
            <person name="Bluhm B."/>
            <person name="Cannon C."/>
            <person name="Castanera R."/>
            <person name="Culley D."/>
            <person name="Daum C."/>
            <person name="Ezra D."/>
            <person name="Gonzalez J."/>
            <person name="Henrissat B."/>
            <person name="Kuo A."/>
            <person name="Liang C."/>
            <person name="Lipzen A."/>
            <person name="Lutzoni F."/>
            <person name="Magnuson J."/>
            <person name="Mondo S."/>
            <person name="Nolan M."/>
            <person name="Ohm R."/>
            <person name="Pangilinan J."/>
            <person name="Park H.-J."/>
            <person name="Ramirez L."/>
            <person name="Alfaro M."/>
            <person name="Sun H."/>
            <person name="Tritt A."/>
            <person name="Yoshinaga Y."/>
            <person name="Zwiers L.-H."/>
            <person name="Turgeon B."/>
            <person name="Goodwin S."/>
            <person name="Spatafora J."/>
            <person name="Crous P."/>
            <person name="Grigoriev I."/>
        </authorList>
    </citation>
    <scope>NUCLEOTIDE SEQUENCE</scope>
    <source>
        <strain evidence="9">HMLAC05119</strain>
    </source>
</reference>
<dbReference type="SMART" id="SM00273">
    <property type="entry name" value="ENTH"/>
    <property type="match status" value="1"/>
</dbReference>
<dbReference type="SMART" id="SM00307">
    <property type="entry name" value="ILWEQ"/>
    <property type="match status" value="1"/>
</dbReference>